<dbReference type="InterPro" id="IPR021136">
    <property type="entry name" value="Flagellar_hook_control-like_C"/>
</dbReference>
<gene>
    <name evidence="3" type="ORF">C8J29_102382</name>
</gene>
<feature type="domain" description="Flagellar hook-length control protein-like C-terminal" evidence="2">
    <location>
        <begin position="44"/>
        <end position="118"/>
    </location>
</feature>
<sequence>MTALPADLRLERPAEPRAGGAGGDGPLALAAPEAPAELQDRILEAAAGEGEIEIVLAPETLGRLRIRVEMRDGSAQVSFTTETAEAARLLSGQEGRLSDLLEKHGLSLGRHEAGQGDTGRRAEAPLPQTRPRALRPAPDPSETVARAAAGTVNLIA</sequence>
<proteinExistence type="predicted"/>
<dbReference type="Pfam" id="PF02120">
    <property type="entry name" value="Flg_hook"/>
    <property type="match status" value="1"/>
</dbReference>
<accession>A0ABX5JB55</accession>
<dbReference type="Gene3D" id="3.30.750.140">
    <property type="match status" value="1"/>
</dbReference>
<protein>
    <submittedName>
        <fullName evidence="3">Flagellar hook-length control protein FliK</fullName>
    </submittedName>
</protein>
<keyword evidence="3" id="KW-0969">Cilium</keyword>
<keyword evidence="3" id="KW-0966">Cell projection</keyword>
<evidence type="ECO:0000313" key="3">
    <source>
        <dbReference type="EMBL" id="PTM80306.1"/>
    </source>
</evidence>
<feature type="compositionally biased region" description="Basic and acidic residues" evidence="1">
    <location>
        <begin position="106"/>
        <end position="123"/>
    </location>
</feature>
<dbReference type="CDD" id="cd17470">
    <property type="entry name" value="T3SS_Flik_C"/>
    <property type="match status" value="1"/>
</dbReference>
<dbReference type="RefSeq" id="WP_244908402.1">
    <property type="nucleotide sequence ID" value="NZ_PZZW01000002.1"/>
</dbReference>
<evidence type="ECO:0000256" key="1">
    <source>
        <dbReference type="SAM" id="MobiDB-lite"/>
    </source>
</evidence>
<name>A0ABX5JB55_9RHOB</name>
<evidence type="ECO:0000259" key="2">
    <source>
        <dbReference type="Pfam" id="PF02120"/>
    </source>
</evidence>
<organism evidence="3 4">
    <name type="scientific">Cereibacter johrii</name>
    <dbReference type="NCBI Taxonomy" id="445629"/>
    <lineage>
        <taxon>Bacteria</taxon>
        <taxon>Pseudomonadati</taxon>
        <taxon>Pseudomonadota</taxon>
        <taxon>Alphaproteobacteria</taxon>
        <taxon>Rhodobacterales</taxon>
        <taxon>Paracoccaceae</taxon>
        <taxon>Cereibacter</taxon>
    </lineage>
</organism>
<feature type="region of interest" description="Disordered" evidence="1">
    <location>
        <begin position="1"/>
        <end position="33"/>
    </location>
</feature>
<keyword evidence="4" id="KW-1185">Reference proteome</keyword>
<keyword evidence="3" id="KW-0282">Flagellum</keyword>
<evidence type="ECO:0000313" key="4">
    <source>
        <dbReference type="Proteomes" id="UP000240800"/>
    </source>
</evidence>
<dbReference type="Proteomes" id="UP000240800">
    <property type="component" value="Unassembled WGS sequence"/>
</dbReference>
<comment type="caution">
    <text evidence="3">The sequence shown here is derived from an EMBL/GenBank/DDBJ whole genome shotgun (WGS) entry which is preliminary data.</text>
</comment>
<reference evidence="3 4" key="1">
    <citation type="submission" date="2018-04" db="EMBL/GenBank/DDBJ databases">
        <title>Genomic Encyclopedia of Type Strains, Phase III (KMG-III): the genomes of soil and plant-associated and newly described type strains.</title>
        <authorList>
            <person name="Whitman W."/>
        </authorList>
    </citation>
    <scope>NUCLEOTIDE SEQUENCE [LARGE SCALE GENOMIC DNA]</scope>
    <source>
        <strain evidence="3 4">JA192</strain>
    </source>
</reference>
<feature type="region of interest" description="Disordered" evidence="1">
    <location>
        <begin position="106"/>
        <end position="156"/>
    </location>
</feature>
<dbReference type="EMBL" id="PZZW01000002">
    <property type="protein sequence ID" value="PTM80306.1"/>
    <property type="molecule type" value="Genomic_DNA"/>
</dbReference>
<dbReference type="InterPro" id="IPR038610">
    <property type="entry name" value="FliK-like_C_sf"/>
</dbReference>